<feature type="transmembrane region" description="Helical" evidence="6">
    <location>
        <begin position="472"/>
        <end position="491"/>
    </location>
</feature>
<dbReference type="SUPFAM" id="SSF52833">
    <property type="entry name" value="Thioredoxin-like"/>
    <property type="match status" value="1"/>
</dbReference>
<proteinExistence type="inferred from homology"/>
<feature type="transmembrane region" description="Helical" evidence="6">
    <location>
        <begin position="537"/>
        <end position="559"/>
    </location>
</feature>
<keyword evidence="6" id="KW-0406">Ion transport</keyword>
<reference evidence="8" key="1">
    <citation type="journal article" date="2019" name="Int. J. Syst. Evol. Microbiol.">
        <title>The Global Catalogue of Microorganisms (GCM) 10K type strain sequencing project: providing services to taxonomists for standard genome sequencing and annotation.</title>
        <authorList>
            <consortium name="The Broad Institute Genomics Platform"/>
            <consortium name="The Broad Institute Genome Sequencing Center for Infectious Disease"/>
            <person name="Wu L."/>
            <person name="Ma J."/>
        </authorList>
    </citation>
    <scope>NUCLEOTIDE SEQUENCE [LARGE SCALE GENOMIC DNA]</scope>
    <source>
        <strain evidence="8">KCTC 42443</strain>
    </source>
</reference>
<dbReference type="InterPro" id="IPR023171">
    <property type="entry name" value="Na/H_antiporter_dom_sf"/>
</dbReference>
<dbReference type="NCBIfam" id="TIGR00773">
    <property type="entry name" value="NhaA"/>
    <property type="match status" value="1"/>
</dbReference>
<organism evidence="7 8">
    <name type="scientific">Aliiroseovarius zhejiangensis</name>
    <dbReference type="NCBI Taxonomy" id="1632025"/>
    <lineage>
        <taxon>Bacteria</taxon>
        <taxon>Pseudomonadati</taxon>
        <taxon>Pseudomonadota</taxon>
        <taxon>Alphaproteobacteria</taxon>
        <taxon>Rhodobacterales</taxon>
        <taxon>Paracoccaceae</taxon>
        <taxon>Aliiroseovarius</taxon>
    </lineage>
</organism>
<feature type="transmembrane region" description="Helical" evidence="6">
    <location>
        <begin position="231"/>
        <end position="253"/>
    </location>
</feature>
<dbReference type="PANTHER" id="PTHR30341:SF0">
    <property type="entry name" value="NA(+)_H(+) ANTIPORTER NHAA"/>
    <property type="match status" value="1"/>
</dbReference>
<dbReference type="Pfam" id="PF06965">
    <property type="entry name" value="Na_H_antiport_1"/>
    <property type="match status" value="1"/>
</dbReference>
<protein>
    <recommendedName>
        <fullName evidence="6">Na(+)/H(+) antiporter NhaA</fullName>
    </recommendedName>
    <alternativeName>
        <fullName evidence="6">Sodium/proton antiporter NhaA</fullName>
    </alternativeName>
</protein>
<dbReference type="Proteomes" id="UP000609802">
    <property type="component" value="Unassembled WGS sequence"/>
</dbReference>
<keyword evidence="4 6" id="KW-1133">Transmembrane helix</keyword>
<comment type="caution">
    <text evidence="7">The sequence shown here is derived from an EMBL/GenBank/DDBJ whole genome shotgun (WGS) entry which is preliminary data.</text>
</comment>
<feature type="transmembrane region" description="Helical" evidence="6">
    <location>
        <begin position="503"/>
        <end position="525"/>
    </location>
</feature>
<keyword evidence="6" id="KW-0739">Sodium transport</keyword>
<dbReference type="InterPro" id="IPR004670">
    <property type="entry name" value="NhaA"/>
</dbReference>
<comment type="function">
    <text evidence="6">Na(+)/H(+) antiporter that extrudes sodium in exchange for external protons.</text>
</comment>
<evidence type="ECO:0000256" key="1">
    <source>
        <dbReference type="ARBA" id="ARBA00004429"/>
    </source>
</evidence>
<evidence type="ECO:0000313" key="7">
    <source>
        <dbReference type="EMBL" id="GHE87836.1"/>
    </source>
</evidence>
<keyword evidence="5 6" id="KW-0472">Membrane</keyword>
<dbReference type="PANTHER" id="PTHR30341">
    <property type="entry name" value="SODIUM ION/PROTON ANTIPORTER NHAA-RELATED"/>
    <property type="match status" value="1"/>
</dbReference>
<keyword evidence="6" id="KW-0813">Transport</keyword>
<evidence type="ECO:0000256" key="5">
    <source>
        <dbReference type="ARBA" id="ARBA00023136"/>
    </source>
</evidence>
<name>A0ABQ3IMB5_9RHOB</name>
<comment type="subcellular location">
    <subcellularLocation>
        <location evidence="1">Cell inner membrane</location>
        <topology evidence="1">Multi-pass membrane protein</topology>
    </subcellularLocation>
    <subcellularLocation>
        <location evidence="6">Cell membrane</location>
        <topology evidence="6">Multi-pass membrane protein</topology>
    </subcellularLocation>
</comment>
<keyword evidence="2 6" id="KW-1003">Cell membrane</keyword>
<keyword evidence="6" id="KW-0050">Antiport</keyword>
<evidence type="ECO:0000313" key="8">
    <source>
        <dbReference type="Proteomes" id="UP000609802"/>
    </source>
</evidence>
<feature type="transmembrane region" description="Helical" evidence="6">
    <location>
        <begin position="327"/>
        <end position="350"/>
    </location>
</feature>
<evidence type="ECO:0000256" key="3">
    <source>
        <dbReference type="ARBA" id="ARBA00022692"/>
    </source>
</evidence>
<dbReference type="EMBL" id="BNCH01000001">
    <property type="protein sequence ID" value="GHE87836.1"/>
    <property type="molecule type" value="Genomic_DNA"/>
</dbReference>
<keyword evidence="3 6" id="KW-0812">Transmembrane</keyword>
<evidence type="ECO:0000256" key="4">
    <source>
        <dbReference type="ARBA" id="ARBA00022989"/>
    </source>
</evidence>
<comment type="similarity">
    <text evidence="6">Belongs to the NhaA Na(+)/H(+) (TC 2.A.33) antiporter family.</text>
</comment>
<dbReference type="Gene3D" id="1.20.1530.10">
    <property type="entry name" value="Na+/H+ antiporter like domain"/>
    <property type="match status" value="1"/>
</dbReference>
<feature type="transmembrane region" description="Helical" evidence="6">
    <location>
        <begin position="184"/>
        <end position="211"/>
    </location>
</feature>
<feature type="transmembrane region" description="Helical" evidence="6">
    <location>
        <begin position="571"/>
        <end position="593"/>
    </location>
</feature>
<dbReference type="HAMAP" id="MF_01844">
    <property type="entry name" value="NhaA"/>
    <property type="match status" value="1"/>
</dbReference>
<dbReference type="Gene3D" id="3.40.30.10">
    <property type="entry name" value="Glutaredoxin"/>
    <property type="match status" value="1"/>
</dbReference>
<evidence type="ECO:0000256" key="2">
    <source>
        <dbReference type="ARBA" id="ARBA00022475"/>
    </source>
</evidence>
<feature type="transmembrane region" description="Helical" evidence="6">
    <location>
        <begin position="301"/>
        <end position="320"/>
    </location>
</feature>
<accession>A0ABQ3IMB5</accession>
<gene>
    <name evidence="6" type="primary">nhaA</name>
    <name evidence="7" type="ORF">GCM10016455_04770</name>
</gene>
<dbReference type="InterPro" id="IPR036249">
    <property type="entry name" value="Thioredoxin-like_sf"/>
</dbReference>
<sequence>MVLNKDYDPERDFVIGNEDAARRLVWFVDFTDKPTRRLRDIVLRLSERLSPDQVAVAVRFTYPEGDKRADIAARAAIAAGQQERFFDMVTALFDAPPKFTRASVIKLARGLGLDLTQFEADLDAPEVAQRIKHDRESLSKEVPPSAPYLFIDGILYQGVWDEVALLEAIERPLGVRLEVAAFRFIDWAASAGLMLILATLAALLFVNIGFYDAFDALRNTSIGLFAGSWRLDLSLLAWINDALMALFFLLVGIEIKHEFVEGELSNRSAAAMPIIAALGGMLVPAGIYAALNWGTPEVHGWGVPMATDIAFTLGILALLGNRVPTSLKIFVSALAIVDDLGAILVIAAFYGHGFHLAAFITACVIFAAMMAMNVGKIYWRAPYLILGVVLWYFIHESGLHATLAGVLTAVALPSRAKANRAAVAAQTAKLFERDKQIGSEHIVAAPTFMQLQTIMDRLGAPGVHVRHALENWINFLVLPLFAFFNTGLLITTSSVNFTAPESLGAILGLVVGKPLGIFLFVYVAAKIGLGRLSSEISMTQVLGAGCLAGVGFTMSIFIANSAFAGNQLESVKLAVLLASLLAAVLGSVILIYAHRAEQAAQTPDPSEAEAPSPS</sequence>
<feature type="transmembrane region" description="Helical" evidence="6">
    <location>
        <begin position="356"/>
        <end position="372"/>
    </location>
</feature>
<comment type="catalytic activity">
    <reaction evidence="6">
        <text>Na(+)(in) + 2 H(+)(out) = Na(+)(out) + 2 H(+)(in)</text>
        <dbReference type="Rhea" id="RHEA:29251"/>
        <dbReference type="ChEBI" id="CHEBI:15378"/>
        <dbReference type="ChEBI" id="CHEBI:29101"/>
    </reaction>
</comment>
<dbReference type="RefSeq" id="WP_191284867.1">
    <property type="nucleotide sequence ID" value="NZ_BNCH01000001.1"/>
</dbReference>
<feature type="transmembrane region" description="Helical" evidence="6">
    <location>
        <begin position="274"/>
        <end position="295"/>
    </location>
</feature>
<evidence type="ECO:0000256" key="6">
    <source>
        <dbReference type="HAMAP-Rule" id="MF_01844"/>
    </source>
</evidence>
<keyword evidence="8" id="KW-1185">Reference proteome</keyword>
<keyword evidence="6" id="KW-0915">Sodium</keyword>